<gene>
    <name evidence="1" type="ORF">AVW16_11770</name>
</gene>
<dbReference type="AlphaFoldDB" id="A0A161SG65"/>
<name>A0A161SG65_9NEIS</name>
<keyword evidence="2" id="KW-1185">Reference proteome</keyword>
<proteinExistence type="predicted"/>
<evidence type="ECO:0008006" key="3">
    <source>
        <dbReference type="Google" id="ProtNLM"/>
    </source>
</evidence>
<dbReference type="Gene3D" id="3.20.80.10">
    <property type="entry name" value="Regulatory factor, effector binding domain"/>
    <property type="match status" value="1"/>
</dbReference>
<accession>A0A161SG65</accession>
<protein>
    <recommendedName>
        <fullName evidence="3">Bacterial transcription activator effector binding domain-containing protein</fullName>
    </recommendedName>
</protein>
<reference evidence="2" key="1">
    <citation type="submission" date="2016-01" db="EMBL/GenBank/DDBJ databases">
        <title>Draft genome of Chromobacterium sp. F49.</title>
        <authorList>
            <person name="Hong K.W."/>
        </authorList>
    </citation>
    <scope>NUCLEOTIDE SEQUENCE [LARGE SCALE GENOMIC DNA]</scope>
    <source>
        <strain evidence="2">CN10</strain>
    </source>
</reference>
<evidence type="ECO:0000313" key="2">
    <source>
        <dbReference type="Proteomes" id="UP000076625"/>
    </source>
</evidence>
<dbReference type="InterPro" id="IPR011256">
    <property type="entry name" value="Reg_factor_effector_dom_sf"/>
</dbReference>
<dbReference type="STRING" id="1452487.AVW16_11770"/>
<dbReference type="Proteomes" id="UP000076625">
    <property type="component" value="Unassembled WGS sequence"/>
</dbReference>
<organism evidence="1 2">
    <name type="scientific">Crenobacter luteus</name>
    <dbReference type="NCBI Taxonomy" id="1452487"/>
    <lineage>
        <taxon>Bacteria</taxon>
        <taxon>Pseudomonadati</taxon>
        <taxon>Pseudomonadota</taxon>
        <taxon>Betaproteobacteria</taxon>
        <taxon>Neisseriales</taxon>
        <taxon>Neisseriaceae</taxon>
        <taxon>Crenobacter</taxon>
    </lineage>
</organism>
<dbReference type="EMBL" id="LQQU01000022">
    <property type="protein sequence ID" value="KZE32470.1"/>
    <property type="molecule type" value="Genomic_DNA"/>
</dbReference>
<sequence>MQHKTVASQLVLFRRECLTIPQVAGFADRHCAAIRDEAARCGLAVAGPWIFVSHGLPDNPDQQYWVDFCLPVAPPLDASLADGAALKELEAFSCISETYKGKLADLFAAGYAPLLREAARAGEQLSGQSREVYWRWLGADSPDNCVEIQFGLSRR</sequence>
<evidence type="ECO:0000313" key="1">
    <source>
        <dbReference type="EMBL" id="KZE32470.1"/>
    </source>
</evidence>
<comment type="caution">
    <text evidence="1">The sequence shown here is derived from an EMBL/GenBank/DDBJ whole genome shotgun (WGS) entry which is preliminary data.</text>
</comment>